<dbReference type="CDD" id="cd17502">
    <property type="entry name" value="MFS_Azr1_MDR_like"/>
    <property type="match status" value="1"/>
</dbReference>
<comment type="caution">
    <text evidence="11">The sequence shown here is derived from an EMBL/GenBank/DDBJ whole genome shotgun (WGS) entry which is preliminary data.</text>
</comment>
<evidence type="ECO:0000256" key="7">
    <source>
        <dbReference type="ARBA" id="ARBA00023136"/>
    </source>
</evidence>
<dbReference type="InterPro" id="IPR036259">
    <property type="entry name" value="MFS_trans_sf"/>
</dbReference>
<reference evidence="11 12" key="1">
    <citation type="submission" date="2019-07" db="EMBL/GenBank/DDBJ databases">
        <title>New species of Amycolatopsis and Streptomyces.</title>
        <authorList>
            <person name="Duangmal K."/>
            <person name="Teo W.F.A."/>
            <person name="Lipun K."/>
        </authorList>
    </citation>
    <scope>NUCLEOTIDE SEQUENCE [LARGE SCALE GENOMIC DNA]</scope>
    <source>
        <strain evidence="11 12">NBRC 106415</strain>
    </source>
</reference>
<keyword evidence="6 9" id="KW-1133">Transmembrane helix</keyword>
<feature type="transmembrane region" description="Helical" evidence="9">
    <location>
        <begin position="95"/>
        <end position="114"/>
    </location>
</feature>
<dbReference type="InterPro" id="IPR004638">
    <property type="entry name" value="EmrB-like"/>
</dbReference>
<evidence type="ECO:0000256" key="6">
    <source>
        <dbReference type="ARBA" id="ARBA00022989"/>
    </source>
</evidence>
<feature type="transmembrane region" description="Helical" evidence="9">
    <location>
        <begin position="153"/>
        <end position="171"/>
    </location>
</feature>
<dbReference type="PANTHER" id="PTHR23501:SF197">
    <property type="entry name" value="COMD"/>
    <property type="match status" value="1"/>
</dbReference>
<keyword evidence="12" id="KW-1185">Reference proteome</keyword>
<dbReference type="GO" id="GO:0005886">
    <property type="term" value="C:plasma membrane"/>
    <property type="evidence" value="ECO:0007669"/>
    <property type="project" value="UniProtKB-SubCell"/>
</dbReference>
<keyword evidence="3" id="KW-0813">Transport</keyword>
<evidence type="ECO:0000256" key="9">
    <source>
        <dbReference type="SAM" id="Phobius"/>
    </source>
</evidence>
<feature type="transmembrane region" description="Helical" evidence="9">
    <location>
        <begin position="283"/>
        <end position="305"/>
    </location>
</feature>
<feature type="compositionally biased region" description="Polar residues" evidence="8">
    <location>
        <begin position="1"/>
        <end position="10"/>
    </location>
</feature>
<evidence type="ECO:0000313" key="12">
    <source>
        <dbReference type="Proteomes" id="UP000400924"/>
    </source>
</evidence>
<feature type="region of interest" description="Disordered" evidence="8">
    <location>
        <begin position="514"/>
        <end position="535"/>
    </location>
</feature>
<comment type="subcellular location">
    <subcellularLocation>
        <location evidence="1">Cell membrane</location>
        <topology evidence="1">Multi-pass membrane protein</topology>
    </subcellularLocation>
</comment>
<feature type="region of interest" description="Disordered" evidence="8">
    <location>
        <begin position="1"/>
        <end position="22"/>
    </location>
</feature>
<dbReference type="SUPFAM" id="SSF103473">
    <property type="entry name" value="MFS general substrate transporter"/>
    <property type="match status" value="1"/>
</dbReference>
<feature type="transmembrane region" description="Helical" evidence="9">
    <location>
        <begin position="120"/>
        <end position="141"/>
    </location>
</feature>
<feature type="transmembrane region" description="Helical" evidence="9">
    <location>
        <begin position="64"/>
        <end position="83"/>
    </location>
</feature>
<evidence type="ECO:0000256" key="4">
    <source>
        <dbReference type="ARBA" id="ARBA00022475"/>
    </source>
</evidence>
<feature type="transmembrane region" description="Helical" evidence="9">
    <location>
        <begin position="488"/>
        <end position="506"/>
    </location>
</feature>
<evidence type="ECO:0000256" key="8">
    <source>
        <dbReference type="SAM" id="MobiDB-lite"/>
    </source>
</evidence>
<dbReference type="InterPro" id="IPR011701">
    <property type="entry name" value="MFS"/>
</dbReference>
<dbReference type="EMBL" id="VJZC01000001">
    <property type="protein sequence ID" value="MPY55657.1"/>
    <property type="molecule type" value="Genomic_DNA"/>
</dbReference>
<dbReference type="Proteomes" id="UP000400924">
    <property type="component" value="Unassembled WGS sequence"/>
</dbReference>
<evidence type="ECO:0000256" key="3">
    <source>
        <dbReference type="ARBA" id="ARBA00022448"/>
    </source>
</evidence>
<comment type="similarity">
    <text evidence="2">Belongs to the major facilitator superfamily. TCR/Tet family.</text>
</comment>
<evidence type="ECO:0000256" key="1">
    <source>
        <dbReference type="ARBA" id="ARBA00004651"/>
    </source>
</evidence>
<evidence type="ECO:0000259" key="10">
    <source>
        <dbReference type="PROSITE" id="PS50850"/>
    </source>
</evidence>
<keyword evidence="7 9" id="KW-0472">Membrane</keyword>
<evidence type="ECO:0000256" key="2">
    <source>
        <dbReference type="ARBA" id="ARBA00007520"/>
    </source>
</evidence>
<keyword evidence="5 9" id="KW-0812">Transmembrane</keyword>
<dbReference type="Gene3D" id="1.20.1250.20">
    <property type="entry name" value="MFS general substrate transporter like domains"/>
    <property type="match status" value="1"/>
</dbReference>
<dbReference type="Pfam" id="PF07690">
    <property type="entry name" value="MFS_1"/>
    <property type="match status" value="1"/>
</dbReference>
<evidence type="ECO:0000313" key="11">
    <source>
        <dbReference type="EMBL" id="MPY55657.1"/>
    </source>
</evidence>
<dbReference type="PANTHER" id="PTHR23501">
    <property type="entry name" value="MAJOR FACILITATOR SUPERFAMILY"/>
    <property type="match status" value="1"/>
</dbReference>
<dbReference type="FunFam" id="1.20.1720.10:FF:000004">
    <property type="entry name" value="EmrB/QacA family drug resistance transporter"/>
    <property type="match status" value="1"/>
</dbReference>
<keyword evidence="4" id="KW-1003">Cell membrane</keyword>
<feature type="domain" description="Major facilitator superfamily (MFS) profile" evidence="10">
    <location>
        <begin position="30"/>
        <end position="511"/>
    </location>
</feature>
<feature type="transmembrane region" description="Helical" evidence="9">
    <location>
        <begin position="375"/>
        <end position="393"/>
    </location>
</feature>
<evidence type="ECO:0000256" key="5">
    <source>
        <dbReference type="ARBA" id="ARBA00022692"/>
    </source>
</evidence>
<accession>A0A5N8X8H8</accession>
<dbReference type="Gene3D" id="1.20.1720.10">
    <property type="entry name" value="Multidrug resistance protein D"/>
    <property type="match status" value="1"/>
</dbReference>
<dbReference type="NCBIfam" id="TIGR00711">
    <property type="entry name" value="efflux_EmrB"/>
    <property type="match status" value="1"/>
</dbReference>
<gene>
    <name evidence="11" type="ORF">FNH08_00165</name>
</gene>
<name>A0A5N8X8H8_9ACTN</name>
<dbReference type="InterPro" id="IPR020846">
    <property type="entry name" value="MFS_dom"/>
</dbReference>
<feature type="transmembrane region" description="Helical" evidence="9">
    <location>
        <begin position="183"/>
        <end position="202"/>
    </location>
</feature>
<protein>
    <submittedName>
        <fullName evidence="11">MFS transporter</fullName>
    </submittedName>
</protein>
<feature type="transmembrane region" description="Helical" evidence="9">
    <location>
        <begin position="214"/>
        <end position="233"/>
    </location>
</feature>
<dbReference type="OrthoDB" id="7375466at2"/>
<feature type="transmembrane region" description="Helical" evidence="9">
    <location>
        <begin position="245"/>
        <end position="263"/>
    </location>
</feature>
<feature type="transmembrane region" description="Helical" evidence="9">
    <location>
        <begin position="27"/>
        <end position="52"/>
    </location>
</feature>
<dbReference type="GO" id="GO:0022857">
    <property type="term" value="F:transmembrane transporter activity"/>
    <property type="evidence" value="ECO:0007669"/>
    <property type="project" value="InterPro"/>
</dbReference>
<dbReference type="AlphaFoldDB" id="A0A5N8X8H8"/>
<dbReference type="PROSITE" id="PS50850">
    <property type="entry name" value="MFS"/>
    <property type="match status" value="1"/>
</dbReference>
<proteinExistence type="inferred from homology"/>
<organism evidence="11 12">
    <name type="scientific">Streptomyces spongiae</name>
    <dbReference type="NCBI Taxonomy" id="565072"/>
    <lineage>
        <taxon>Bacteria</taxon>
        <taxon>Bacillati</taxon>
        <taxon>Actinomycetota</taxon>
        <taxon>Actinomycetes</taxon>
        <taxon>Kitasatosporales</taxon>
        <taxon>Streptomycetaceae</taxon>
        <taxon>Streptomyces</taxon>
    </lineage>
</organism>
<feature type="transmembrane region" description="Helical" evidence="9">
    <location>
        <begin position="348"/>
        <end position="369"/>
    </location>
</feature>
<feature type="transmembrane region" description="Helical" evidence="9">
    <location>
        <begin position="311"/>
        <end position="336"/>
    </location>
</feature>
<sequence length="535" mass="55768">MSGASLSDSTPALEAEEQNSSGTPRHFGLIFAALMAAMLLASLDQTIVSTALPTIVGELRGLDHLAWVTTAYILAATIAMPVYGRLGDLIGRKALFLGGIAVFLAGSVIAGAAQNMTVLIISRAVQGLGGGGLMITSQAIIADLVPPRQRAKYMAPIGAVFGLSSVAGPLLGGWFTDGIGWRWAFWINLPVGALALAVGAFALRLPRKAGAVAFDYLGFTLMATAVTCTVLVAEWGGTDYAWSDPVILGMAGGGLLAWVLFFLSQRRAAEPIIPLWLFRSRIFNIATLIGLLVIGIGMFAIIGYLPMYLQMVYGVSATESGLLLIPMVVGIMATAIPSGRLMSTTGRYKIFPVVGTVFVGVAAVLMSTLDTGTSLVLVGVYVFLLGAGLGLVMQPLVLAVQNDFPGADVGTATSANNFFREIGATLGTAGVGAVFTHRLSDQLSDRLSGASAGAVGDTHSLTPALVHSLPDKVQDAVILSYQHALTPVFRYLVPVFVLGLVLAFLLPEKKLADGNDNDVDSDATPDRPAEAMTGN</sequence>